<evidence type="ECO:0000313" key="6">
    <source>
        <dbReference type="EMBL" id="CAB4210758.1"/>
    </source>
</evidence>
<evidence type="ECO:0000313" key="3">
    <source>
        <dbReference type="EMBL" id="CAB4176877.1"/>
    </source>
</evidence>
<dbReference type="EMBL" id="LR797009">
    <property type="protein sequence ID" value="CAB4181750.1"/>
    <property type="molecule type" value="Genomic_DNA"/>
</dbReference>
<name>A0A6J5SAH7_9CAUD</name>
<evidence type="ECO:0008006" key="8">
    <source>
        <dbReference type="Google" id="ProtNLM"/>
    </source>
</evidence>
<dbReference type="EMBL" id="LR797361">
    <property type="protein sequence ID" value="CAB4210758.1"/>
    <property type="molecule type" value="Genomic_DNA"/>
</dbReference>
<evidence type="ECO:0000313" key="7">
    <source>
        <dbReference type="EMBL" id="CAB5227085.1"/>
    </source>
</evidence>
<accession>A0A6J5SAH7</accession>
<dbReference type="EMBL" id="LR798377">
    <property type="protein sequence ID" value="CAB5227085.1"/>
    <property type="molecule type" value="Genomic_DNA"/>
</dbReference>
<reference evidence="6" key="1">
    <citation type="submission" date="2020-05" db="EMBL/GenBank/DDBJ databases">
        <authorList>
            <person name="Chiriac C."/>
            <person name="Salcher M."/>
            <person name="Ghai R."/>
            <person name="Kavagutti S V."/>
        </authorList>
    </citation>
    <scope>NUCLEOTIDE SEQUENCE</scope>
</reference>
<protein>
    <recommendedName>
        <fullName evidence="8">Helix-turn-helix domain-containing protein</fullName>
    </recommendedName>
</protein>
<organism evidence="6">
    <name type="scientific">uncultured Caudovirales phage</name>
    <dbReference type="NCBI Taxonomy" id="2100421"/>
    <lineage>
        <taxon>Viruses</taxon>
        <taxon>Duplodnaviria</taxon>
        <taxon>Heunggongvirae</taxon>
        <taxon>Uroviricota</taxon>
        <taxon>Caudoviricetes</taxon>
        <taxon>Peduoviridae</taxon>
        <taxon>Maltschvirus</taxon>
        <taxon>Maltschvirus maltsch</taxon>
    </lineage>
</organism>
<dbReference type="EMBL" id="LR796942">
    <property type="protein sequence ID" value="CAB4176877.1"/>
    <property type="molecule type" value="Genomic_DNA"/>
</dbReference>
<dbReference type="EMBL" id="LR796838">
    <property type="protein sequence ID" value="CAB4169279.1"/>
    <property type="molecule type" value="Genomic_DNA"/>
</dbReference>
<feature type="compositionally biased region" description="Basic residues" evidence="1">
    <location>
        <begin position="67"/>
        <end position="79"/>
    </location>
</feature>
<proteinExistence type="predicted"/>
<sequence length="79" mass="8447">MVYVSSAEAAKKLGCGQVTVRRAARKTGHGVFLSSGKLAAISLDDLPKLQKVIRPTSGNPNWIDAAKRRRRGKPSKTSG</sequence>
<gene>
    <name evidence="4" type="ORF">UFOVP1073_59</name>
    <name evidence="5" type="ORF">UFOVP1308_24</name>
    <name evidence="6" type="ORF">UFOVP1423_45</name>
    <name evidence="7" type="ORF">UFOVP1520_16</name>
    <name evidence="2" type="ORF">UFOVP898_61</name>
    <name evidence="3" type="ORF">UFOVP985_72</name>
</gene>
<evidence type="ECO:0000313" key="4">
    <source>
        <dbReference type="EMBL" id="CAB4181750.1"/>
    </source>
</evidence>
<feature type="region of interest" description="Disordered" evidence="1">
    <location>
        <begin position="56"/>
        <end position="79"/>
    </location>
</feature>
<evidence type="ECO:0000313" key="5">
    <source>
        <dbReference type="EMBL" id="CAB4197643.1"/>
    </source>
</evidence>
<evidence type="ECO:0000313" key="2">
    <source>
        <dbReference type="EMBL" id="CAB4169279.1"/>
    </source>
</evidence>
<dbReference type="EMBL" id="LR797259">
    <property type="protein sequence ID" value="CAB4197643.1"/>
    <property type="molecule type" value="Genomic_DNA"/>
</dbReference>
<evidence type="ECO:0000256" key="1">
    <source>
        <dbReference type="SAM" id="MobiDB-lite"/>
    </source>
</evidence>